<gene>
    <name evidence="2" type="ORF">OHU69_11820</name>
</gene>
<dbReference type="EMBL" id="CP108195">
    <property type="protein sequence ID" value="WTS19133.1"/>
    <property type="molecule type" value="Genomic_DNA"/>
</dbReference>
<sequence length="95" mass="11205">MGNEIAVPAKYRVRPHQQPHPTHHLPWQAMEEGRQESPVARVEPNLLPVQLPFQNAELMAQGQDLYIFLTVARRHQAQYRERVRHTQVRQSQQHD</sequence>
<feature type="region of interest" description="Disordered" evidence="1">
    <location>
        <begin position="1"/>
        <end position="24"/>
    </location>
</feature>
<name>A0AAU1UPD6_9ACTN</name>
<organism evidence="2">
    <name type="scientific">Streptomyces sp. NBC_00119</name>
    <dbReference type="NCBI Taxonomy" id="2975659"/>
    <lineage>
        <taxon>Bacteria</taxon>
        <taxon>Bacillati</taxon>
        <taxon>Actinomycetota</taxon>
        <taxon>Actinomycetes</taxon>
        <taxon>Kitasatosporales</taxon>
        <taxon>Streptomycetaceae</taxon>
        <taxon>Streptomyces</taxon>
    </lineage>
</organism>
<evidence type="ECO:0000256" key="1">
    <source>
        <dbReference type="SAM" id="MobiDB-lite"/>
    </source>
</evidence>
<dbReference type="AlphaFoldDB" id="A0AAU1UPD6"/>
<evidence type="ECO:0000313" key="2">
    <source>
        <dbReference type="EMBL" id="WTS19133.1"/>
    </source>
</evidence>
<feature type="compositionally biased region" description="Basic residues" evidence="1">
    <location>
        <begin position="11"/>
        <end position="23"/>
    </location>
</feature>
<protein>
    <submittedName>
        <fullName evidence="2">Uncharacterized protein</fullName>
    </submittedName>
</protein>
<reference evidence="2" key="1">
    <citation type="submission" date="2022-10" db="EMBL/GenBank/DDBJ databases">
        <title>The complete genomes of actinobacterial strains from the NBC collection.</title>
        <authorList>
            <person name="Joergensen T.S."/>
            <person name="Alvarez Arevalo M."/>
            <person name="Sterndorff E.B."/>
            <person name="Faurdal D."/>
            <person name="Vuksanovic O."/>
            <person name="Mourched A.-S."/>
            <person name="Charusanti P."/>
            <person name="Shaw S."/>
            <person name="Blin K."/>
            <person name="Weber T."/>
        </authorList>
    </citation>
    <scope>NUCLEOTIDE SEQUENCE</scope>
    <source>
        <strain evidence="2">NBC_00119</strain>
    </source>
</reference>
<proteinExistence type="predicted"/>
<accession>A0AAU1UPD6</accession>